<evidence type="ECO:0000313" key="3">
    <source>
        <dbReference type="Proteomes" id="UP001432027"/>
    </source>
</evidence>
<gene>
    <name evidence="2" type="ORF">PENTCL1PPCAC_25709</name>
</gene>
<feature type="region of interest" description="Disordered" evidence="1">
    <location>
        <begin position="1"/>
        <end position="35"/>
    </location>
</feature>
<proteinExistence type="predicted"/>
<reference evidence="2" key="1">
    <citation type="submission" date="2023-10" db="EMBL/GenBank/DDBJ databases">
        <title>Genome assembly of Pristionchus species.</title>
        <authorList>
            <person name="Yoshida K."/>
            <person name="Sommer R.J."/>
        </authorList>
    </citation>
    <scope>NUCLEOTIDE SEQUENCE</scope>
    <source>
        <strain evidence="2">RS0144</strain>
    </source>
</reference>
<protein>
    <recommendedName>
        <fullName evidence="4">Ribosomal protein</fullName>
    </recommendedName>
</protein>
<feature type="non-terminal residue" evidence="2">
    <location>
        <position position="151"/>
    </location>
</feature>
<comment type="caution">
    <text evidence="2">The sequence shown here is derived from an EMBL/GenBank/DDBJ whole genome shotgun (WGS) entry which is preliminary data.</text>
</comment>
<sequence>ELSHSSLCNADHHLSSTASRHSHLRTVGRPQTNAGSRWKIRGRSSFWSEHWRQWLREGDQLRGRAGHFRIWIKRGRADRREVVRPEQPVRRVQAAGSSIWRRCRCGENEVSKPIKHVLLGRPSGPSSSFTWRLICIRQSINQKDEKSIFWR</sequence>
<dbReference type="AlphaFoldDB" id="A0AAV5UB15"/>
<evidence type="ECO:0000256" key="1">
    <source>
        <dbReference type="SAM" id="MobiDB-lite"/>
    </source>
</evidence>
<evidence type="ECO:0008006" key="4">
    <source>
        <dbReference type="Google" id="ProtNLM"/>
    </source>
</evidence>
<keyword evidence="3" id="KW-1185">Reference proteome</keyword>
<accession>A0AAV5UB15</accession>
<evidence type="ECO:0000313" key="2">
    <source>
        <dbReference type="EMBL" id="GMT03535.1"/>
    </source>
</evidence>
<dbReference type="Proteomes" id="UP001432027">
    <property type="component" value="Unassembled WGS sequence"/>
</dbReference>
<feature type="non-terminal residue" evidence="2">
    <location>
        <position position="1"/>
    </location>
</feature>
<name>A0AAV5UB15_9BILA</name>
<dbReference type="EMBL" id="BTSX01000006">
    <property type="protein sequence ID" value="GMT03535.1"/>
    <property type="molecule type" value="Genomic_DNA"/>
</dbReference>
<organism evidence="2 3">
    <name type="scientific">Pristionchus entomophagus</name>
    <dbReference type="NCBI Taxonomy" id="358040"/>
    <lineage>
        <taxon>Eukaryota</taxon>
        <taxon>Metazoa</taxon>
        <taxon>Ecdysozoa</taxon>
        <taxon>Nematoda</taxon>
        <taxon>Chromadorea</taxon>
        <taxon>Rhabditida</taxon>
        <taxon>Rhabditina</taxon>
        <taxon>Diplogasteromorpha</taxon>
        <taxon>Diplogasteroidea</taxon>
        <taxon>Neodiplogasteridae</taxon>
        <taxon>Pristionchus</taxon>
    </lineage>
</organism>